<reference evidence="1 2" key="1">
    <citation type="submission" date="2023-10" db="EMBL/GenBank/DDBJ databases">
        <title>Draft genome sequence of Xylaria bambusicola isolate GMP-LS, the root and basal stem rot pathogen of sugarcane in Indonesia.</title>
        <authorList>
            <person name="Selvaraj P."/>
            <person name="Muralishankar V."/>
            <person name="Muruganantham S."/>
            <person name="Sp S."/>
            <person name="Haryani S."/>
            <person name="Lau K.J.X."/>
            <person name="Naqvi N.I."/>
        </authorList>
    </citation>
    <scope>NUCLEOTIDE SEQUENCE [LARGE SCALE GENOMIC DNA]</scope>
    <source>
        <strain evidence="1">GMP-LS</strain>
    </source>
</reference>
<keyword evidence="2" id="KW-1185">Reference proteome</keyword>
<dbReference type="EMBL" id="JAWHQM010000050">
    <property type="protein sequence ID" value="KAK5635196.1"/>
    <property type="molecule type" value="Genomic_DNA"/>
</dbReference>
<evidence type="ECO:0000313" key="2">
    <source>
        <dbReference type="Proteomes" id="UP001305414"/>
    </source>
</evidence>
<comment type="caution">
    <text evidence="1">The sequence shown here is derived from an EMBL/GenBank/DDBJ whole genome shotgun (WGS) entry which is preliminary data.</text>
</comment>
<dbReference type="Proteomes" id="UP001305414">
    <property type="component" value="Unassembled WGS sequence"/>
</dbReference>
<dbReference type="AlphaFoldDB" id="A0AAN7ZCT7"/>
<organism evidence="1 2">
    <name type="scientific">Xylaria bambusicola</name>
    <dbReference type="NCBI Taxonomy" id="326684"/>
    <lineage>
        <taxon>Eukaryota</taxon>
        <taxon>Fungi</taxon>
        <taxon>Dikarya</taxon>
        <taxon>Ascomycota</taxon>
        <taxon>Pezizomycotina</taxon>
        <taxon>Sordariomycetes</taxon>
        <taxon>Xylariomycetidae</taxon>
        <taxon>Xylariales</taxon>
        <taxon>Xylariaceae</taxon>
        <taxon>Xylaria</taxon>
    </lineage>
</organism>
<sequence>MDVREFWPTGSMAEFFARHLPGALQGHPSVATHSDFHRGNILVKETSGDHSGARQFKVTAIVD</sequence>
<proteinExistence type="predicted"/>
<evidence type="ECO:0000313" key="1">
    <source>
        <dbReference type="EMBL" id="KAK5635196.1"/>
    </source>
</evidence>
<protein>
    <submittedName>
        <fullName evidence="1">Uncharacterized protein</fullName>
    </submittedName>
</protein>
<accession>A0AAN7ZCT7</accession>
<name>A0AAN7ZCT7_9PEZI</name>
<gene>
    <name evidence="1" type="ORF">RRF57_010908</name>
</gene>